<keyword evidence="1" id="KW-0812">Transmembrane</keyword>
<gene>
    <name evidence="2" type="ORF">U6N30_18840</name>
</gene>
<proteinExistence type="predicted"/>
<accession>A0ABZ1AWR1</accession>
<evidence type="ECO:0000313" key="2">
    <source>
        <dbReference type="EMBL" id="WRL62103.1"/>
    </source>
</evidence>
<sequence length="294" mass="30397">MTEDELRDLLHGAAGRGGVALLDDDTAVDAVVETAATQRRRRTAVLAVAACLALIAVTVPTVWPSGRTAPDREVASASAAVLEWPVRGSLADDTAALEAVRGLDWSEPLWAPAIENRRVAYLGDVEGSRRALVVGRTDVSGAVTGQWFTGAPGADPATLVAEGAVERLEDAASASHVAAPGDVLVVLTAPDDAVELSPRVEVGADGSVARDFAPVETDDGVAVTGVDRPTVHGSAGLYRVLRDGAVVESRPVPVSFGGEHVWDPPLLAPLDPAGEEPVPEAVDLALQGCWRRPG</sequence>
<name>A0ABZ1AWR1_9ACTN</name>
<dbReference type="Proteomes" id="UP001324287">
    <property type="component" value="Chromosome"/>
</dbReference>
<keyword evidence="3" id="KW-1185">Reference proteome</keyword>
<protein>
    <submittedName>
        <fullName evidence="2">Uncharacterized protein</fullName>
    </submittedName>
</protein>
<feature type="transmembrane region" description="Helical" evidence="1">
    <location>
        <begin position="44"/>
        <end position="63"/>
    </location>
</feature>
<keyword evidence="1" id="KW-1133">Transmembrane helix</keyword>
<dbReference type="EMBL" id="CP141261">
    <property type="protein sequence ID" value="WRL62103.1"/>
    <property type="molecule type" value="Genomic_DNA"/>
</dbReference>
<dbReference type="RefSeq" id="WP_324273458.1">
    <property type="nucleotide sequence ID" value="NZ_CP141261.1"/>
</dbReference>
<reference evidence="2 3" key="1">
    <citation type="submission" date="2023-12" db="EMBL/GenBank/DDBJ databases">
        <title>Blastococcus brunescens sp. nov., an actonobacterium isolated from sandstone collected in sahara desert.</title>
        <authorList>
            <person name="Gtari M."/>
            <person name="Ghodhbane F."/>
        </authorList>
    </citation>
    <scope>NUCLEOTIDE SEQUENCE [LARGE SCALE GENOMIC DNA]</scope>
    <source>
        <strain evidence="2 3">BMG 8361</strain>
    </source>
</reference>
<keyword evidence="1" id="KW-0472">Membrane</keyword>
<organism evidence="2 3">
    <name type="scientific">Blastococcus brunescens</name>
    <dbReference type="NCBI Taxonomy" id="1564165"/>
    <lineage>
        <taxon>Bacteria</taxon>
        <taxon>Bacillati</taxon>
        <taxon>Actinomycetota</taxon>
        <taxon>Actinomycetes</taxon>
        <taxon>Geodermatophilales</taxon>
        <taxon>Geodermatophilaceae</taxon>
        <taxon>Blastococcus</taxon>
    </lineage>
</organism>
<evidence type="ECO:0000256" key="1">
    <source>
        <dbReference type="SAM" id="Phobius"/>
    </source>
</evidence>
<evidence type="ECO:0000313" key="3">
    <source>
        <dbReference type="Proteomes" id="UP001324287"/>
    </source>
</evidence>